<dbReference type="InterPro" id="IPR011009">
    <property type="entry name" value="Kinase-like_dom_sf"/>
</dbReference>
<protein>
    <submittedName>
        <fullName evidence="2">Macrolide phosphotransferase</fullName>
    </submittedName>
</protein>
<organism evidence="2 3">
    <name type="scientific">Parafrankia irregularis</name>
    <dbReference type="NCBI Taxonomy" id="795642"/>
    <lineage>
        <taxon>Bacteria</taxon>
        <taxon>Bacillati</taxon>
        <taxon>Actinomycetota</taxon>
        <taxon>Actinomycetes</taxon>
        <taxon>Frankiales</taxon>
        <taxon>Frankiaceae</taxon>
        <taxon>Parafrankia</taxon>
    </lineage>
</organism>
<dbReference type="PANTHER" id="PTHR21310:SF15">
    <property type="entry name" value="AMINOGLYCOSIDE PHOSPHOTRANSFERASE DOMAIN-CONTAINING PROTEIN"/>
    <property type="match status" value="1"/>
</dbReference>
<dbReference type="GO" id="GO:0016740">
    <property type="term" value="F:transferase activity"/>
    <property type="evidence" value="ECO:0007669"/>
    <property type="project" value="UniProtKB-KW"/>
</dbReference>
<dbReference type="Gene3D" id="3.30.200.20">
    <property type="entry name" value="Phosphorylase Kinase, domain 1"/>
    <property type="match status" value="1"/>
</dbReference>
<dbReference type="PANTHER" id="PTHR21310">
    <property type="entry name" value="AMINOGLYCOSIDE PHOSPHOTRANSFERASE-RELATED-RELATED"/>
    <property type="match status" value="1"/>
</dbReference>
<reference evidence="3" key="1">
    <citation type="submission" date="2015-11" db="EMBL/GenBank/DDBJ databases">
        <authorList>
            <person name="Varghese N."/>
        </authorList>
    </citation>
    <scope>NUCLEOTIDE SEQUENCE [LARGE SCALE GENOMIC DNA]</scope>
    <source>
        <strain evidence="3">DSM 45899</strain>
    </source>
</reference>
<keyword evidence="3" id="KW-1185">Reference proteome</keyword>
<name>A0A0S4QXA7_9ACTN</name>
<gene>
    <name evidence="2" type="ORF">Ga0074812_13062</name>
</gene>
<dbReference type="InterPro" id="IPR002575">
    <property type="entry name" value="Aminoglycoside_PTrfase"/>
</dbReference>
<accession>A0A0S4QXA7</accession>
<keyword evidence="2" id="KW-0808">Transferase</keyword>
<dbReference type="RefSeq" id="WP_091283927.1">
    <property type="nucleotide sequence ID" value="NZ_FAOZ01000030.1"/>
</dbReference>
<evidence type="ECO:0000313" key="3">
    <source>
        <dbReference type="Proteomes" id="UP000198802"/>
    </source>
</evidence>
<proteinExistence type="predicted"/>
<dbReference type="Pfam" id="PF01636">
    <property type="entry name" value="APH"/>
    <property type="match status" value="1"/>
</dbReference>
<evidence type="ECO:0000259" key="1">
    <source>
        <dbReference type="Pfam" id="PF01636"/>
    </source>
</evidence>
<dbReference type="InterPro" id="IPR051678">
    <property type="entry name" value="AGP_Transferase"/>
</dbReference>
<evidence type="ECO:0000313" key="2">
    <source>
        <dbReference type="EMBL" id="CUU59682.1"/>
    </source>
</evidence>
<dbReference type="EMBL" id="FAOZ01000030">
    <property type="protein sequence ID" value="CUU59682.1"/>
    <property type="molecule type" value="Genomic_DNA"/>
</dbReference>
<feature type="domain" description="Aminoglycoside phosphotransferase" evidence="1">
    <location>
        <begin position="26"/>
        <end position="264"/>
    </location>
</feature>
<sequence length="304" mass="33729">MTNPLSPESLLALAARHGLDLVEGSLRPDNTGWDFQVAHAITKDGVAWILRVPRRPDIAEGIDVEARLLDVVRGLLPVAVPDWRIRTRDLVAYPRLAGEPAATEAVATRTLSWRIDRVDPPDVYVEQLAEIMARLHQAPIDAAAATGIPVRTPAGVRLTFSTRLERARREIGMHDSWWNRGRRWLEDDRLWPARSVLLHGDLHPGHTLVDGTGSIVGLLDWTDAEVGDPGQEFIEATRKFEPKNLARVLDAYQRHGGDVWPGLRANIEEGVAFAPMFLGLLGLDSEQPHYVERARTALAAPSPR</sequence>
<dbReference type="AlphaFoldDB" id="A0A0S4QXA7"/>
<dbReference type="Proteomes" id="UP000198802">
    <property type="component" value="Unassembled WGS sequence"/>
</dbReference>
<dbReference type="SUPFAM" id="SSF56112">
    <property type="entry name" value="Protein kinase-like (PK-like)"/>
    <property type="match status" value="1"/>
</dbReference>
<dbReference type="Gene3D" id="3.90.1200.10">
    <property type="match status" value="1"/>
</dbReference>
<dbReference type="CDD" id="cd05152">
    <property type="entry name" value="MPH2"/>
    <property type="match status" value="1"/>
</dbReference>